<dbReference type="Pfam" id="PF07963">
    <property type="entry name" value="N_methyl"/>
    <property type="match status" value="1"/>
</dbReference>
<dbReference type="Pfam" id="PF08334">
    <property type="entry name" value="T2SSG"/>
    <property type="match status" value="1"/>
</dbReference>
<dbReference type="PANTHER" id="PTHR30093">
    <property type="entry name" value="GENERAL SECRETION PATHWAY PROTEIN G"/>
    <property type="match status" value="1"/>
</dbReference>
<dbReference type="GO" id="GO:0015627">
    <property type="term" value="C:type II protein secretion system complex"/>
    <property type="evidence" value="ECO:0007669"/>
    <property type="project" value="InterPro"/>
</dbReference>
<dbReference type="Gene3D" id="3.30.700.10">
    <property type="entry name" value="Glycoprotein, Type 4 Pilin"/>
    <property type="match status" value="1"/>
</dbReference>
<evidence type="ECO:0000313" key="14">
    <source>
        <dbReference type="Proteomes" id="UP000295341"/>
    </source>
</evidence>
<dbReference type="InterPro" id="IPR000983">
    <property type="entry name" value="Bac_GSPG_pilin"/>
</dbReference>
<evidence type="ECO:0000256" key="9">
    <source>
        <dbReference type="ARBA" id="ARBA00023136"/>
    </source>
</evidence>
<dbReference type="OrthoDB" id="9795612at2"/>
<feature type="transmembrane region" description="Helical" evidence="11">
    <location>
        <begin position="12"/>
        <end position="33"/>
    </location>
</feature>
<evidence type="ECO:0000256" key="6">
    <source>
        <dbReference type="ARBA" id="ARBA00022519"/>
    </source>
</evidence>
<accession>A0A4R7PE78</accession>
<comment type="similarity">
    <text evidence="2">Belongs to the GSP G family.</text>
</comment>
<dbReference type="EMBL" id="SOBT01000008">
    <property type="protein sequence ID" value="TDU31590.1"/>
    <property type="molecule type" value="Genomic_DNA"/>
</dbReference>
<protein>
    <recommendedName>
        <fullName evidence="3">Type II secretion system core protein G</fullName>
    </recommendedName>
</protein>
<dbReference type="NCBIfam" id="TIGR02532">
    <property type="entry name" value="IV_pilin_GFxxxE"/>
    <property type="match status" value="1"/>
</dbReference>
<evidence type="ECO:0000256" key="5">
    <source>
        <dbReference type="ARBA" id="ARBA00022481"/>
    </source>
</evidence>
<evidence type="ECO:0000256" key="4">
    <source>
        <dbReference type="ARBA" id="ARBA00022475"/>
    </source>
</evidence>
<comment type="subcellular location">
    <subcellularLocation>
        <location evidence="1">Cell inner membrane</location>
        <topology evidence="1">Single-pass membrane protein</topology>
    </subcellularLocation>
</comment>
<keyword evidence="9 11" id="KW-0472">Membrane</keyword>
<keyword evidence="6" id="KW-0997">Cell inner membrane</keyword>
<dbReference type="GO" id="GO:0015628">
    <property type="term" value="P:protein secretion by the type II secretion system"/>
    <property type="evidence" value="ECO:0007669"/>
    <property type="project" value="InterPro"/>
</dbReference>
<organism evidence="13 14">
    <name type="scientific">Panacagrimonas perspica</name>
    <dbReference type="NCBI Taxonomy" id="381431"/>
    <lineage>
        <taxon>Bacteria</taxon>
        <taxon>Pseudomonadati</taxon>
        <taxon>Pseudomonadota</taxon>
        <taxon>Gammaproteobacteria</taxon>
        <taxon>Nevskiales</taxon>
        <taxon>Nevskiaceae</taxon>
        <taxon>Panacagrimonas</taxon>
    </lineage>
</organism>
<dbReference type="GO" id="GO:0005886">
    <property type="term" value="C:plasma membrane"/>
    <property type="evidence" value="ECO:0007669"/>
    <property type="project" value="UniProtKB-SubCell"/>
</dbReference>
<keyword evidence="5" id="KW-0488">Methylation</keyword>
<evidence type="ECO:0000256" key="2">
    <source>
        <dbReference type="ARBA" id="ARBA00009984"/>
    </source>
</evidence>
<name>A0A4R7PE78_9GAMM</name>
<keyword evidence="4" id="KW-1003">Cell membrane</keyword>
<evidence type="ECO:0000256" key="10">
    <source>
        <dbReference type="SAM" id="MobiDB-lite"/>
    </source>
</evidence>
<gene>
    <name evidence="13" type="ORF">DFR24_0960</name>
</gene>
<evidence type="ECO:0000256" key="1">
    <source>
        <dbReference type="ARBA" id="ARBA00004377"/>
    </source>
</evidence>
<dbReference type="AlphaFoldDB" id="A0A4R7PE78"/>
<evidence type="ECO:0000256" key="7">
    <source>
        <dbReference type="ARBA" id="ARBA00022692"/>
    </source>
</evidence>
<dbReference type="PANTHER" id="PTHR30093:SF44">
    <property type="entry name" value="TYPE II SECRETION SYSTEM CORE PROTEIN G"/>
    <property type="match status" value="1"/>
</dbReference>
<proteinExistence type="inferred from homology"/>
<keyword evidence="14" id="KW-1185">Reference proteome</keyword>
<evidence type="ECO:0000259" key="12">
    <source>
        <dbReference type="Pfam" id="PF08334"/>
    </source>
</evidence>
<feature type="domain" description="Type II secretion system protein GspG C-terminal" evidence="12">
    <location>
        <begin position="35"/>
        <end position="144"/>
    </location>
</feature>
<sequence length="148" mass="16006">MKKQLRPRANLGFTLIEIMVVVVILGILAAVVVPRIMNRPDDARIVRAKQDIRSIEGALNLYNLDNFVYPSTQQGLEALVTQPSGEPPAKNWKAGGYLGQMPKDPWGNPYQYLSPGVKGAMDIFSLGSDNRPGGEGSAADIGNWDLGG</sequence>
<comment type="caution">
    <text evidence="13">The sequence shown here is derived from an EMBL/GenBank/DDBJ whole genome shotgun (WGS) entry which is preliminary data.</text>
</comment>
<dbReference type="SUPFAM" id="SSF54523">
    <property type="entry name" value="Pili subunits"/>
    <property type="match status" value="1"/>
</dbReference>
<dbReference type="InterPro" id="IPR012902">
    <property type="entry name" value="N_methyl_site"/>
</dbReference>
<keyword evidence="8 11" id="KW-1133">Transmembrane helix</keyword>
<dbReference type="InterPro" id="IPR045584">
    <property type="entry name" value="Pilin-like"/>
</dbReference>
<reference evidence="13 14" key="1">
    <citation type="submission" date="2019-03" db="EMBL/GenBank/DDBJ databases">
        <title>Genomic Encyclopedia of Type Strains, Phase IV (KMG-IV): sequencing the most valuable type-strain genomes for metagenomic binning, comparative biology and taxonomic classification.</title>
        <authorList>
            <person name="Goeker M."/>
        </authorList>
    </citation>
    <scope>NUCLEOTIDE SEQUENCE [LARGE SCALE GENOMIC DNA]</scope>
    <source>
        <strain evidence="13 14">DSM 26377</strain>
    </source>
</reference>
<dbReference type="InterPro" id="IPR010054">
    <property type="entry name" value="Type2_sec_GspG"/>
</dbReference>
<evidence type="ECO:0000256" key="3">
    <source>
        <dbReference type="ARBA" id="ARBA00020042"/>
    </source>
</evidence>
<dbReference type="InterPro" id="IPR013545">
    <property type="entry name" value="T2SS_protein-GspG_C"/>
</dbReference>
<evidence type="ECO:0000313" key="13">
    <source>
        <dbReference type="EMBL" id="TDU31590.1"/>
    </source>
</evidence>
<dbReference type="RefSeq" id="WP_133880161.1">
    <property type="nucleotide sequence ID" value="NZ_MWIN01000012.1"/>
</dbReference>
<evidence type="ECO:0000256" key="8">
    <source>
        <dbReference type="ARBA" id="ARBA00022989"/>
    </source>
</evidence>
<keyword evidence="7 11" id="KW-0812">Transmembrane</keyword>
<dbReference type="NCBIfam" id="TIGR01710">
    <property type="entry name" value="typeII_sec_gspG"/>
    <property type="match status" value="1"/>
</dbReference>
<dbReference type="Proteomes" id="UP000295341">
    <property type="component" value="Unassembled WGS sequence"/>
</dbReference>
<dbReference type="PRINTS" id="PR00813">
    <property type="entry name" value="BCTERIALGSPG"/>
</dbReference>
<feature type="region of interest" description="Disordered" evidence="10">
    <location>
        <begin position="128"/>
        <end position="148"/>
    </location>
</feature>
<evidence type="ECO:0000256" key="11">
    <source>
        <dbReference type="SAM" id="Phobius"/>
    </source>
</evidence>